<sequence>MAREPPFAFLRDDDVRDLLRNGGVIDKPNEMADHVWKVVELMLKADPSERSQLQGVIDKLEFLADVETLEREDLWDAMRTPLTDVMKDISRAEGVQQKRSAEPVHEARVPKKRMRCKKSKE</sequence>
<organism evidence="2 3">
    <name type="scientific">Phytophthora sojae (strain P6497)</name>
    <name type="common">Soybean stem and root rot agent</name>
    <name type="synonym">Phytophthora megasperma f. sp. glycines</name>
    <dbReference type="NCBI Taxonomy" id="1094619"/>
    <lineage>
        <taxon>Eukaryota</taxon>
        <taxon>Sar</taxon>
        <taxon>Stramenopiles</taxon>
        <taxon>Oomycota</taxon>
        <taxon>Peronosporomycetes</taxon>
        <taxon>Peronosporales</taxon>
        <taxon>Peronosporaceae</taxon>
        <taxon>Phytophthora</taxon>
    </lineage>
</organism>
<name>G4YHK5_PHYSP</name>
<proteinExistence type="predicted"/>
<dbReference type="SMR" id="G4YHK5"/>
<dbReference type="AlphaFoldDB" id="G4YHK5"/>
<dbReference type="GeneID" id="20644837"/>
<evidence type="ECO:0008006" key="4">
    <source>
        <dbReference type="Google" id="ProtNLM"/>
    </source>
</evidence>
<feature type="region of interest" description="Disordered" evidence="1">
    <location>
        <begin position="93"/>
        <end position="121"/>
    </location>
</feature>
<keyword evidence="3" id="KW-1185">Reference proteome</keyword>
<feature type="compositionally biased region" description="Basic and acidic residues" evidence="1">
    <location>
        <begin position="99"/>
        <end position="109"/>
    </location>
</feature>
<gene>
    <name evidence="2" type="ORF">PHYSODRAFT_322672</name>
</gene>
<dbReference type="Gene3D" id="1.10.510.10">
    <property type="entry name" value="Transferase(Phosphotransferase) domain 1"/>
    <property type="match status" value="1"/>
</dbReference>
<dbReference type="Proteomes" id="UP000002640">
    <property type="component" value="Unassembled WGS sequence"/>
</dbReference>
<dbReference type="EMBL" id="JH159151">
    <property type="protein sequence ID" value="EGZ29110.1"/>
    <property type="molecule type" value="Genomic_DNA"/>
</dbReference>
<feature type="compositionally biased region" description="Basic residues" evidence="1">
    <location>
        <begin position="110"/>
        <end position="121"/>
    </location>
</feature>
<protein>
    <recommendedName>
        <fullName evidence="4">Protein kinase domain-containing protein</fullName>
    </recommendedName>
</protein>
<dbReference type="InParanoid" id="G4YHK5"/>
<evidence type="ECO:0000313" key="3">
    <source>
        <dbReference type="Proteomes" id="UP000002640"/>
    </source>
</evidence>
<dbReference type="KEGG" id="psoj:PHYSODRAFT_322672"/>
<evidence type="ECO:0000313" key="2">
    <source>
        <dbReference type="EMBL" id="EGZ29110.1"/>
    </source>
</evidence>
<accession>G4YHK5</accession>
<evidence type="ECO:0000256" key="1">
    <source>
        <dbReference type="SAM" id="MobiDB-lite"/>
    </source>
</evidence>
<reference evidence="2 3" key="1">
    <citation type="journal article" date="2006" name="Science">
        <title>Phytophthora genome sequences uncover evolutionary origins and mechanisms of pathogenesis.</title>
        <authorList>
            <person name="Tyler B.M."/>
            <person name="Tripathy S."/>
            <person name="Zhang X."/>
            <person name="Dehal P."/>
            <person name="Jiang R.H."/>
            <person name="Aerts A."/>
            <person name="Arredondo F.D."/>
            <person name="Baxter L."/>
            <person name="Bensasson D."/>
            <person name="Beynon J.L."/>
            <person name="Chapman J."/>
            <person name="Damasceno C.M."/>
            <person name="Dorrance A.E."/>
            <person name="Dou D."/>
            <person name="Dickerman A.W."/>
            <person name="Dubchak I.L."/>
            <person name="Garbelotto M."/>
            <person name="Gijzen M."/>
            <person name="Gordon S.G."/>
            <person name="Govers F."/>
            <person name="Grunwald N.J."/>
            <person name="Huang W."/>
            <person name="Ivors K.L."/>
            <person name="Jones R.W."/>
            <person name="Kamoun S."/>
            <person name="Krampis K."/>
            <person name="Lamour K.H."/>
            <person name="Lee M.K."/>
            <person name="McDonald W.H."/>
            <person name="Medina M."/>
            <person name="Meijer H.J."/>
            <person name="Nordberg E.K."/>
            <person name="Maclean D.J."/>
            <person name="Ospina-Giraldo M.D."/>
            <person name="Morris P.F."/>
            <person name="Phuntumart V."/>
            <person name="Putnam N.H."/>
            <person name="Rash S."/>
            <person name="Rose J.K."/>
            <person name="Sakihama Y."/>
            <person name="Salamov A.A."/>
            <person name="Savidor A."/>
            <person name="Scheuring C.F."/>
            <person name="Smith B.M."/>
            <person name="Sobral B.W."/>
            <person name="Terry A."/>
            <person name="Torto-Alalibo T.A."/>
            <person name="Win J."/>
            <person name="Xu Z."/>
            <person name="Zhang H."/>
            <person name="Grigoriev I.V."/>
            <person name="Rokhsar D.S."/>
            <person name="Boore J.L."/>
        </authorList>
    </citation>
    <scope>NUCLEOTIDE SEQUENCE [LARGE SCALE GENOMIC DNA]</scope>
    <source>
        <strain evidence="2 3">P6497</strain>
    </source>
</reference>
<dbReference type="RefSeq" id="XP_009516385.1">
    <property type="nucleotide sequence ID" value="XM_009518090.1"/>
</dbReference>